<accession>A0A166H3T7</accession>
<gene>
    <name evidence="2" type="ORF">5G4_041</name>
</gene>
<sequence>MFLDTNVLFSGFHSLEGTAGLILRACREGIFEGVISDDVIHEVVGNLARKSPGSLNDIEPWLEEAAPDVAPHPTFLETEVWFERGFGPDAPIAAAAYRAEVDFLCTGDRLFRERWNNLQSTPKAVSPRELLEFLELT</sequence>
<organism evidence="2">
    <name type="scientific">uncultured bacterium 5G4</name>
    <dbReference type="NCBI Taxonomy" id="1701326"/>
    <lineage>
        <taxon>Bacteria</taxon>
        <taxon>environmental samples</taxon>
    </lineage>
</organism>
<dbReference type="Pfam" id="PF13470">
    <property type="entry name" value="PIN_3"/>
    <property type="match status" value="1"/>
</dbReference>
<protein>
    <recommendedName>
        <fullName evidence="1">PIN domain-containing protein</fullName>
    </recommendedName>
</protein>
<proteinExistence type="predicted"/>
<dbReference type="SUPFAM" id="SSF88723">
    <property type="entry name" value="PIN domain-like"/>
    <property type="match status" value="1"/>
</dbReference>
<dbReference type="AlphaFoldDB" id="A0A166H3T7"/>
<evidence type="ECO:0000259" key="1">
    <source>
        <dbReference type="Pfam" id="PF13470"/>
    </source>
</evidence>
<dbReference type="EMBL" id="KT342856">
    <property type="protein sequence ID" value="ANA08070.1"/>
    <property type="molecule type" value="Genomic_DNA"/>
</dbReference>
<name>A0A166H3T7_9BACT</name>
<dbReference type="InterPro" id="IPR029060">
    <property type="entry name" value="PIN-like_dom_sf"/>
</dbReference>
<reference evidence="2" key="1">
    <citation type="submission" date="2015-07" db="EMBL/GenBank/DDBJ databases">
        <title>Exploring the genomic information of specific uncultured soil bacteria through a new metagenomic library-based strategy.</title>
        <authorList>
            <person name="Liu Y."/>
            <person name="Zhang R."/>
        </authorList>
    </citation>
    <scope>NUCLEOTIDE SEQUENCE</scope>
</reference>
<dbReference type="InterPro" id="IPR002716">
    <property type="entry name" value="PIN_dom"/>
</dbReference>
<evidence type="ECO:0000313" key="2">
    <source>
        <dbReference type="EMBL" id="ANA08070.1"/>
    </source>
</evidence>
<feature type="domain" description="PIN" evidence="1">
    <location>
        <begin position="2"/>
        <end position="109"/>
    </location>
</feature>